<comment type="caution">
    <text evidence="1">The sequence shown here is derived from an EMBL/GenBank/DDBJ whole genome shotgun (WGS) entry which is preliminary data.</text>
</comment>
<dbReference type="EMBL" id="JAKLTY010000025">
    <property type="protein sequence ID" value="MCG2631047.1"/>
    <property type="molecule type" value="Genomic_DNA"/>
</dbReference>
<evidence type="ECO:0000313" key="1">
    <source>
        <dbReference type="EMBL" id="MCG2631047.1"/>
    </source>
</evidence>
<evidence type="ECO:0000313" key="2">
    <source>
        <dbReference type="Proteomes" id="UP001139054"/>
    </source>
</evidence>
<dbReference type="Proteomes" id="UP001139054">
    <property type="component" value="Unassembled WGS sequence"/>
</dbReference>
<proteinExistence type="predicted"/>
<dbReference type="AlphaFoldDB" id="A0A9X1RGE0"/>
<gene>
    <name evidence="1" type="ORF">L6654_30895</name>
</gene>
<reference evidence="1" key="1">
    <citation type="submission" date="2022-01" db="EMBL/GenBank/DDBJ databases">
        <title>Genome sequnece data of strain Bradyrhizobium sp. nov.</title>
        <authorList>
            <person name="Zhang J."/>
        </authorList>
    </citation>
    <scope>NUCLEOTIDE SEQUENCE</scope>
    <source>
        <strain evidence="1">WYCCWR 13023</strain>
    </source>
</reference>
<organism evidence="1 2">
    <name type="scientific">Bradyrhizobium zhengyangense</name>
    <dbReference type="NCBI Taxonomy" id="2911009"/>
    <lineage>
        <taxon>Bacteria</taxon>
        <taxon>Pseudomonadati</taxon>
        <taxon>Pseudomonadota</taxon>
        <taxon>Alphaproteobacteria</taxon>
        <taxon>Hyphomicrobiales</taxon>
        <taxon>Nitrobacteraceae</taxon>
        <taxon>Bradyrhizobium</taxon>
    </lineage>
</organism>
<sequence length="91" mass="10469">MLTLRLIGPNDYSVHEDGHLIGRIRRDDRFWLWTVVVTLPGPPAGDAATLDEAKARFKSAWQDFKGKHGPEELAKAFEQMAHANRPDRYRR</sequence>
<name>A0A9X1RGE0_9BRAD</name>
<dbReference type="RefSeq" id="WP_237891565.1">
    <property type="nucleotide sequence ID" value="NZ_JAKLTY010000025.1"/>
</dbReference>
<protein>
    <submittedName>
        <fullName evidence="1">Uncharacterized protein</fullName>
    </submittedName>
</protein>
<accession>A0A9X1RGE0</accession>